<dbReference type="RefSeq" id="WP_119356690.1">
    <property type="nucleotide sequence ID" value="NZ_BJXM01000006.1"/>
</dbReference>
<dbReference type="Gene3D" id="3.40.190.10">
    <property type="entry name" value="Periplasmic binding protein-like II"/>
    <property type="match status" value="1"/>
</dbReference>
<keyword evidence="1 2" id="KW-0732">Signal</keyword>
<dbReference type="EMBL" id="QWLB01000012">
    <property type="protein sequence ID" value="RIH92908.1"/>
    <property type="molecule type" value="Genomic_DNA"/>
</dbReference>
<feature type="domain" description="Solute-binding protein family 5" evidence="3">
    <location>
        <begin position="71"/>
        <end position="422"/>
    </location>
</feature>
<evidence type="ECO:0000256" key="2">
    <source>
        <dbReference type="SAM" id="SignalP"/>
    </source>
</evidence>
<dbReference type="Gene3D" id="3.10.105.10">
    <property type="entry name" value="Dipeptide-binding Protein, Domain 3"/>
    <property type="match status" value="1"/>
</dbReference>
<dbReference type="PIRSF" id="PIRSF002741">
    <property type="entry name" value="MppA"/>
    <property type="match status" value="1"/>
</dbReference>
<organism evidence="4 5">
    <name type="scientific">Meiothermus granaticius NBRC 107808</name>
    <dbReference type="NCBI Taxonomy" id="1227551"/>
    <lineage>
        <taxon>Bacteria</taxon>
        <taxon>Thermotogati</taxon>
        <taxon>Deinococcota</taxon>
        <taxon>Deinococci</taxon>
        <taxon>Thermales</taxon>
        <taxon>Thermaceae</taxon>
        <taxon>Meiothermus</taxon>
    </lineage>
</organism>
<dbReference type="GO" id="GO:0015833">
    <property type="term" value="P:peptide transport"/>
    <property type="evidence" value="ECO:0007669"/>
    <property type="project" value="TreeGrafter"/>
</dbReference>
<comment type="caution">
    <text evidence="4">The sequence shown here is derived from an EMBL/GenBank/DDBJ whole genome shotgun (WGS) entry which is preliminary data.</text>
</comment>
<proteinExistence type="predicted"/>
<dbReference type="OrthoDB" id="9772924at2"/>
<evidence type="ECO:0000313" key="4">
    <source>
        <dbReference type="EMBL" id="RIH92908.1"/>
    </source>
</evidence>
<dbReference type="GO" id="GO:1904680">
    <property type="term" value="F:peptide transmembrane transporter activity"/>
    <property type="evidence" value="ECO:0007669"/>
    <property type="project" value="TreeGrafter"/>
</dbReference>
<dbReference type="Proteomes" id="UP000266178">
    <property type="component" value="Unassembled WGS sequence"/>
</dbReference>
<reference evidence="4 5" key="1">
    <citation type="submission" date="2018-08" db="EMBL/GenBank/DDBJ databases">
        <title>Meiothermus granaticius genome AF-68 sequencing project.</title>
        <authorList>
            <person name="Da Costa M.S."/>
            <person name="Albuquerque L."/>
            <person name="Raposo P."/>
            <person name="Froufe H.J.C."/>
            <person name="Barroso C.S."/>
            <person name="Egas C."/>
        </authorList>
    </citation>
    <scope>NUCLEOTIDE SEQUENCE [LARGE SCALE GENOMIC DNA]</scope>
    <source>
        <strain evidence="4 5">AF-68</strain>
    </source>
</reference>
<dbReference type="PANTHER" id="PTHR30290">
    <property type="entry name" value="PERIPLASMIC BINDING COMPONENT OF ABC TRANSPORTER"/>
    <property type="match status" value="1"/>
</dbReference>
<feature type="chain" id="PRO_5030071875" evidence="2">
    <location>
        <begin position="22"/>
        <end position="504"/>
    </location>
</feature>
<dbReference type="InterPro" id="IPR039424">
    <property type="entry name" value="SBP_5"/>
</dbReference>
<dbReference type="GO" id="GO:0042597">
    <property type="term" value="C:periplasmic space"/>
    <property type="evidence" value="ECO:0007669"/>
    <property type="project" value="UniProtKB-ARBA"/>
</dbReference>
<dbReference type="GO" id="GO:0043190">
    <property type="term" value="C:ATP-binding cassette (ABC) transporter complex"/>
    <property type="evidence" value="ECO:0007669"/>
    <property type="project" value="InterPro"/>
</dbReference>
<dbReference type="InterPro" id="IPR000914">
    <property type="entry name" value="SBP_5_dom"/>
</dbReference>
<dbReference type="CDD" id="cd08516">
    <property type="entry name" value="PBP2_NikA_DppA_OppA_like_11"/>
    <property type="match status" value="1"/>
</dbReference>
<keyword evidence="5" id="KW-1185">Reference proteome</keyword>
<evidence type="ECO:0000259" key="3">
    <source>
        <dbReference type="Pfam" id="PF00496"/>
    </source>
</evidence>
<gene>
    <name evidence="4" type="primary">gsiB_3</name>
    <name evidence="4" type="ORF">Mgrana_01183</name>
</gene>
<evidence type="ECO:0000256" key="1">
    <source>
        <dbReference type="ARBA" id="ARBA00022729"/>
    </source>
</evidence>
<dbReference type="Pfam" id="PF00496">
    <property type="entry name" value="SBP_bac_5"/>
    <property type="match status" value="1"/>
</dbReference>
<name>A0A399F9J6_9DEIN</name>
<feature type="signal peptide" evidence="2">
    <location>
        <begin position="1"/>
        <end position="21"/>
    </location>
</feature>
<dbReference type="SUPFAM" id="SSF53850">
    <property type="entry name" value="Periplasmic binding protein-like II"/>
    <property type="match status" value="1"/>
</dbReference>
<accession>A0A399F9J6</accession>
<evidence type="ECO:0000313" key="5">
    <source>
        <dbReference type="Proteomes" id="UP000266178"/>
    </source>
</evidence>
<dbReference type="Gene3D" id="3.90.76.10">
    <property type="entry name" value="Dipeptide-binding Protein, Domain 1"/>
    <property type="match status" value="1"/>
</dbReference>
<sequence length="504" mass="55107">MRCRWWGISLALSLMFGLALAQTPVRGGTLQLAVDSSPAGLDPQVATAFATFLITGEIYEGLVEVNERLGIQPALAESWKVSDDGLRYTFKLRSGVTFHNGQSLTSADVVYSFDRVRDPKTGSPLASRFNLVKEAKATAPNEVTFELTQPFAPFLSELAGLSIVPSEYVKGGGDLQRKAVGTGPFMLKEWVPDTFILLERNPRYWRAGRPYLDALKFNIVPDAATRQVGLASSTYQFLPNIDPSLAVTLKDTPGVKLLQTQDLSYSLIGMNVSRKPFDNPKVREALNYAIDRKALVQAVYFGNGTPAGPLSPALKSWASPTSAWACYDYNPAKAKELLAQAGYPNGVDFTILTLGSVKTVVDVAQVVQAQLAQAGFRAKLEVMELGKFVQDWRNSNFDAFASLNGGSIDPDGYFFRTFSTGGSTNVFKYSNPQVDQLLNQGRTATSLEARRKIYTRLQAILACQGPIAHLVYGTLFSAARDNVQGFRPNPTRSLASLRDTWLAK</sequence>
<protein>
    <submittedName>
        <fullName evidence="4">Glutathione-binding protein GsiB</fullName>
    </submittedName>
</protein>
<dbReference type="PANTHER" id="PTHR30290:SF38">
    <property type="entry name" value="D,D-DIPEPTIDE-BINDING PERIPLASMIC PROTEIN DDPA-RELATED"/>
    <property type="match status" value="1"/>
</dbReference>
<dbReference type="AlphaFoldDB" id="A0A399F9J6"/>
<dbReference type="InterPro" id="IPR030678">
    <property type="entry name" value="Peptide/Ni-bd"/>
</dbReference>